<keyword evidence="2" id="KW-0560">Oxidoreductase</keyword>
<evidence type="ECO:0000259" key="1">
    <source>
        <dbReference type="PROSITE" id="PS51725"/>
    </source>
</evidence>
<dbReference type="STRING" id="1884432.SAMN05518683_1416"/>
<gene>
    <name evidence="2" type="ORF">SAMN05518683_1416</name>
</gene>
<dbReference type="AlphaFoldDB" id="A0A1I5YEA8"/>
<reference evidence="3" key="1">
    <citation type="submission" date="2016-10" db="EMBL/GenBank/DDBJ databases">
        <authorList>
            <person name="Varghese N."/>
            <person name="Submissions S."/>
        </authorList>
    </citation>
    <scope>NUCLEOTIDE SEQUENCE [LARGE SCALE GENOMIC DNA]</scope>
    <source>
        <strain evidence="3">S7</strain>
    </source>
</reference>
<organism evidence="2 3">
    <name type="scientific">Salibacterium halotolerans</name>
    <dbReference type="NCBI Taxonomy" id="1884432"/>
    <lineage>
        <taxon>Bacteria</taxon>
        <taxon>Bacillati</taxon>
        <taxon>Bacillota</taxon>
        <taxon>Bacilli</taxon>
        <taxon>Bacillales</taxon>
        <taxon>Bacillaceae</taxon>
    </lineage>
</organism>
<dbReference type="Gene3D" id="3.30.70.100">
    <property type="match status" value="1"/>
</dbReference>
<dbReference type="InterPro" id="IPR007138">
    <property type="entry name" value="ABM_dom"/>
</dbReference>
<protein>
    <submittedName>
        <fullName evidence="2">Antibiotic biosynthesis monooxygenase</fullName>
    </submittedName>
</protein>
<name>A0A1I5YEA8_9BACI</name>
<evidence type="ECO:0000313" key="2">
    <source>
        <dbReference type="EMBL" id="SFQ42450.1"/>
    </source>
</evidence>
<evidence type="ECO:0000313" key="3">
    <source>
        <dbReference type="Proteomes" id="UP000198892"/>
    </source>
</evidence>
<keyword evidence="2" id="KW-0503">Monooxygenase</keyword>
<dbReference type="GO" id="GO:0004497">
    <property type="term" value="F:monooxygenase activity"/>
    <property type="evidence" value="ECO:0007669"/>
    <property type="project" value="UniProtKB-KW"/>
</dbReference>
<keyword evidence="3" id="KW-1185">Reference proteome</keyword>
<proteinExistence type="predicted"/>
<dbReference type="Pfam" id="PF03992">
    <property type="entry name" value="ABM"/>
    <property type="match status" value="1"/>
</dbReference>
<dbReference type="SUPFAM" id="SSF54909">
    <property type="entry name" value="Dimeric alpha+beta barrel"/>
    <property type="match status" value="1"/>
</dbReference>
<accession>A0A1I5YEA8</accession>
<dbReference type="PROSITE" id="PS51725">
    <property type="entry name" value="ABM"/>
    <property type="match status" value="1"/>
</dbReference>
<sequence length="115" mass="12918">MPSIYENRFFTVMAVFEVAPQQQQELIDGIADQVEEHIKKFPGFVSASFHASDDGRKVVNYAQWHSKESWQKAPQAPNSDKAKAAIEGVIKRCEAKSVSGDSFSFRVARVVENEL</sequence>
<dbReference type="Proteomes" id="UP000198892">
    <property type="component" value="Unassembled WGS sequence"/>
</dbReference>
<dbReference type="InterPro" id="IPR011008">
    <property type="entry name" value="Dimeric_a/b-barrel"/>
</dbReference>
<dbReference type="EMBL" id="FOXD01000041">
    <property type="protein sequence ID" value="SFQ42450.1"/>
    <property type="molecule type" value="Genomic_DNA"/>
</dbReference>
<feature type="domain" description="ABM" evidence="1">
    <location>
        <begin position="10"/>
        <end position="105"/>
    </location>
</feature>